<sequence length="54" mass="5549">MVSGGFVFQAVALPQRATAATTPALADGVWAERRLMPGRPAAARALSPCPAPLM</sequence>
<evidence type="ECO:0000313" key="2">
    <source>
        <dbReference type="Proteomes" id="UP000068382"/>
    </source>
</evidence>
<keyword evidence="2" id="KW-1185">Reference proteome</keyword>
<evidence type="ECO:0000313" key="1">
    <source>
        <dbReference type="EMBL" id="KUP94479.1"/>
    </source>
</evidence>
<protein>
    <submittedName>
        <fullName evidence="1">Uncharacterized protein</fullName>
    </submittedName>
</protein>
<dbReference type="AlphaFoldDB" id="A0A132C1J9"/>
<accession>A0A132C1J9</accession>
<name>A0A132C1J9_9RHOB</name>
<dbReference type="EMBL" id="LPUY01000013">
    <property type="protein sequence ID" value="KUP94479.1"/>
    <property type="molecule type" value="Genomic_DNA"/>
</dbReference>
<organism evidence="1 2">
    <name type="scientific">Tritonibacter horizontis</name>
    <dbReference type="NCBI Taxonomy" id="1768241"/>
    <lineage>
        <taxon>Bacteria</taxon>
        <taxon>Pseudomonadati</taxon>
        <taxon>Pseudomonadota</taxon>
        <taxon>Alphaproteobacteria</taxon>
        <taxon>Rhodobacterales</taxon>
        <taxon>Paracoccaceae</taxon>
        <taxon>Tritonibacter</taxon>
    </lineage>
</organism>
<proteinExistence type="predicted"/>
<reference evidence="1 2" key="1">
    <citation type="submission" date="2015-12" db="EMBL/GenBank/DDBJ databases">
        <title>Genome sequence of the marine Rhodobacteraceae strain O3.65, Candidatus Tritonibacter horizontis.</title>
        <authorList>
            <person name="Poehlein A."/>
            <person name="Giebel H.A."/>
            <person name="Voget S."/>
            <person name="Brinkhoff T."/>
        </authorList>
    </citation>
    <scope>NUCLEOTIDE SEQUENCE [LARGE SCALE GENOMIC DNA]</scope>
    <source>
        <strain evidence="1 2">O3.65</strain>
    </source>
</reference>
<gene>
    <name evidence="1" type="ORF">TRIHO_06380</name>
</gene>
<comment type="caution">
    <text evidence="1">The sequence shown here is derived from an EMBL/GenBank/DDBJ whole genome shotgun (WGS) entry which is preliminary data.</text>
</comment>
<dbReference type="Proteomes" id="UP000068382">
    <property type="component" value="Unassembled WGS sequence"/>
</dbReference>